<sequence>MRRARLSASAAASLALASQAYAANPLHKDVCILDPVTQRQVLDREKLALFVLKDKGIGWQFGQWAQAQATAEEAVLAAALPRGTTAPPSARPSLAVRILLCNAITDCNFDGSDKLIAAQFQISDILGDKSGSFSNPRHAKIAEFYSDPSIVVECVERSPGRPIEIAGSAPPPPEFNLPLKLRGNTDSLMFLRGQPDFKAAEKVNVSFTDDGIASKKSVKLVGVLGWAFPLIEGAPVAPADDPRPHPPAYANLELIPYAGINHDLSRVTGQARKVTSKDWRLGAVLIGRQSSSFGSGDKAGWSLMHVMEMRPELLFDDVNHAQIASVNLRYMPVASEIFGLPVGLNAYRRIIPSREYFFSYRPIFDIRFNNGTFTKQGDRPDLQAQDFSRIGTQFGFAISHDNFRFPIDLTVTETYMHALSGYPRDLSQFRSVLSLSFDTNNYFGLDLSYVKGKREDLLAREEKWSVAFTARY</sequence>
<organism evidence="2 3">
    <name type="scientific">Sphingomonas kyeonggiensis</name>
    <dbReference type="NCBI Taxonomy" id="1268553"/>
    <lineage>
        <taxon>Bacteria</taxon>
        <taxon>Pseudomonadati</taxon>
        <taxon>Pseudomonadota</taxon>
        <taxon>Alphaproteobacteria</taxon>
        <taxon>Sphingomonadales</taxon>
        <taxon>Sphingomonadaceae</taxon>
        <taxon>Sphingomonas</taxon>
    </lineage>
</organism>
<keyword evidence="1" id="KW-0732">Signal</keyword>
<name>A0A7W7K2D4_9SPHN</name>
<gene>
    <name evidence="2" type="ORF">HNP52_002762</name>
</gene>
<evidence type="ECO:0008006" key="4">
    <source>
        <dbReference type="Google" id="ProtNLM"/>
    </source>
</evidence>
<dbReference type="RefSeq" id="WP_184168007.1">
    <property type="nucleotide sequence ID" value="NZ_JACHLN010000002.1"/>
</dbReference>
<accession>A0A7W7K2D4</accession>
<dbReference type="AlphaFoldDB" id="A0A7W7K2D4"/>
<protein>
    <recommendedName>
        <fullName evidence="4">DUF1302 domain-containing protein</fullName>
    </recommendedName>
</protein>
<keyword evidence="3" id="KW-1185">Reference proteome</keyword>
<feature type="signal peptide" evidence="1">
    <location>
        <begin position="1"/>
        <end position="22"/>
    </location>
</feature>
<reference evidence="2 3" key="1">
    <citation type="submission" date="2020-08" db="EMBL/GenBank/DDBJ databases">
        <title>Functional genomics of gut bacteria from endangered species of beetles.</title>
        <authorList>
            <person name="Carlos-Shanley C."/>
        </authorList>
    </citation>
    <scope>NUCLEOTIDE SEQUENCE [LARGE SCALE GENOMIC DNA]</scope>
    <source>
        <strain evidence="2 3">S00224</strain>
    </source>
</reference>
<feature type="chain" id="PRO_5030510713" description="DUF1302 domain-containing protein" evidence="1">
    <location>
        <begin position="23"/>
        <end position="472"/>
    </location>
</feature>
<dbReference type="Proteomes" id="UP000575241">
    <property type="component" value="Unassembled WGS sequence"/>
</dbReference>
<evidence type="ECO:0000313" key="2">
    <source>
        <dbReference type="EMBL" id="MBB4839693.1"/>
    </source>
</evidence>
<dbReference type="EMBL" id="JACHLN010000002">
    <property type="protein sequence ID" value="MBB4839693.1"/>
    <property type="molecule type" value="Genomic_DNA"/>
</dbReference>
<comment type="caution">
    <text evidence="2">The sequence shown here is derived from an EMBL/GenBank/DDBJ whole genome shotgun (WGS) entry which is preliminary data.</text>
</comment>
<evidence type="ECO:0000313" key="3">
    <source>
        <dbReference type="Proteomes" id="UP000575241"/>
    </source>
</evidence>
<evidence type="ECO:0000256" key="1">
    <source>
        <dbReference type="SAM" id="SignalP"/>
    </source>
</evidence>
<proteinExistence type="predicted"/>